<keyword evidence="4" id="KW-0547">Nucleotide-binding</keyword>
<keyword evidence="2" id="KW-0723">Serine/threonine-protein kinase</keyword>
<evidence type="ECO:0000259" key="9">
    <source>
        <dbReference type="PROSITE" id="PS50011"/>
    </source>
</evidence>
<dbReference type="SUPFAM" id="SSF56112">
    <property type="entry name" value="Protein kinase-like (PK-like)"/>
    <property type="match status" value="1"/>
</dbReference>
<evidence type="ECO:0000313" key="10">
    <source>
        <dbReference type="EMBL" id="JAC82348.1"/>
    </source>
</evidence>
<dbReference type="Gene3D" id="1.10.510.10">
    <property type="entry name" value="Transferase(Phosphotransferase) domain 1"/>
    <property type="match status" value="1"/>
</dbReference>
<dbReference type="InterPro" id="IPR011009">
    <property type="entry name" value="Kinase-like_dom_sf"/>
</dbReference>
<keyword evidence="6" id="KW-0067">ATP-binding</keyword>
<feature type="domain" description="Protein kinase" evidence="9">
    <location>
        <begin position="24"/>
        <end position="278"/>
    </location>
</feature>
<dbReference type="PANTHER" id="PTHR44899:SF6">
    <property type="entry name" value="SERINE_THREONINE PROTEIN KINASE"/>
    <property type="match status" value="1"/>
</dbReference>
<evidence type="ECO:0000256" key="1">
    <source>
        <dbReference type="ARBA" id="ARBA00012513"/>
    </source>
</evidence>
<keyword evidence="5 10" id="KW-0418">Kinase</keyword>
<reference evidence="10" key="1">
    <citation type="submission" date="2014-05" db="EMBL/GenBank/DDBJ databases">
        <title>The transcriptome of the halophilic microalga Tetraselmis sp. GSL018 isolated from the Great Salt Lake, Utah.</title>
        <authorList>
            <person name="Jinkerson R.E."/>
            <person name="D'Adamo S."/>
            <person name="Posewitz M.C."/>
        </authorList>
    </citation>
    <scope>NUCLEOTIDE SEQUENCE</scope>
    <source>
        <strain evidence="10">GSL018</strain>
    </source>
</reference>
<comment type="catalytic activity">
    <reaction evidence="8">
        <text>L-seryl-[protein] + ATP = O-phospho-L-seryl-[protein] + ADP + H(+)</text>
        <dbReference type="Rhea" id="RHEA:17989"/>
        <dbReference type="Rhea" id="RHEA-COMP:9863"/>
        <dbReference type="Rhea" id="RHEA-COMP:11604"/>
        <dbReference type="ChEBI" id="CHEBI:15378"/>
        <dbReference type="ChEBI" id="CHEBI:29999"/>
        <dbReference type="ChEBI" id="CHEBI:30616"/>
        <dbReference type="ChEBI" id="CHEBI:83421"/>
        <dbReference type="ChEBI" id="CHEBI:456216"/>
        <dbReference type="EC" id="2.7.11.1"/>
    </reaction>
</comment>
<dbReference type="GO" id="GO:0005524">
    <property type="term" value="F:ATP binding"/>
    <property type="evidence" value="ECO:0007669"/>
    <property type="project" value="UniProtKB-KW"/>
</dbReference>
<dbReference type="PROSITE" id="PS50011">
    <property type="entry name" value="PROTEIN_KINASE_DOM"/>
    <property type="match status" value="1"/>
</dbReference>
<gene>
    <name evidence="10" type="ORF">TSPGSL018_5920</name>
</gene>
<accession>A0A061SDG9</accession>
<evidence type="ECO:0000256" key="7">
    <source>
        <dbReference type="ARBA" id="ARBA00047899"/>
    </source>
</evidence>
<proteinExistence type="predicted"/>
<evidence type="ECO:0000256" key="3">
    <source>
        <dbReference type="ARBA" id="ARBA00022679"/>
    </source>
</evidence>
<dbReference type="AlphaFoldDB" id="A0A061SDG9"/>
<dbReference type="EC" id="2.7.11.1" evidence="1"/>
<dbReference type="PANTHER" id="PTHR44899">
    <property type="entry name" value="CAMK FAMILY PROTEIN KINASE"/>
    <property type="match status" value="1"/>
</dbReference>
<protein>
    <recommendedName>
        <fullName evidence="1">non-specific serine/threonine protein kinase</fullName>
        <ecNumber evidence="1">2.7.11.1</ecNumber>
    </recommendedName>
</protein>
<dbReference type="GO" id="GO:0004674">
    <property type="term" value="F:protein serine/threonine kinase activity"/>
    <property type="evidence" value="ECO:0007669"/>
    <property type="project" value="UniProtKB-KW"/>
</dbReference>
<keyword evidence="3" id="KW-0808">Transferase</keyword>
<name>A0A061SDG9_9CHLO</name>
<sequence>METLSAHVETAEKQLGHRRLYSRYKVLKYIGKGNLGSVFSAQCLEDGTYVAIKEVEVRSLSDDEKAAAASEIRNLTRVRHRSAVPVYDVFVDYASLCMVMGYVPGTNLAALIQQGAQAGRTMREPLVWKYFVQACHGLSAYHYGGLTHRNIKPSNLQVGEGQELLLGEPGITELVRASSSKALLPAPKYLAPEVWQGQPYGFAADIWALGCVLYELCSYKVPFEARSIQELRSKVCRGRFAPISARFTPELANIVYSLLTVDPSSRPNIDQVLASPIVRHYTNILLSEENARPPSLHRETDQ</sequence>
<evidence type="ECO:0000256" key="8">
    <source>
        <dbReference type="ARBA" id="ARBA00048679"/>
    </source>
</evidence>
<dbReference type="Pfam" id="PF00069">
    <property type="entry name" value="Pkinase"/>
    <property type="match status" value="1"/>
</dbReference>
<organism evidence="10">
    <name type="scientific">Tetraselmis sp. GSL018</name>
    <dbReference type="NCBI Taxonomy" id="582737"/>
    <lineage>
        <taxon>Eukaryota</taxon>
        <taxon>Viridiplantae</taxon>
        <taxon>Chlorophyta</taxon>
        <taxon>core chlorophytes</taxon>
        <taxon>Chlorodendrophyceae</taxon>
        <taxon>Chlorodendrales</taxon>
        <taxon>Chlorodendraceae</taxon>
        <taxon>Tetraselmis</taxon>
    </lineage>
</organism>
<evidence type="ECO:0000256" key="4">
    <source>
        <dbReference type="ARBA" id="ARBA00022741"/>
    </source>
</evidence>
<dbReference type="InterPro" id="IPR051131">
    <property type="entry name" value="NEK_Ser/Thr_kinase_NIMA"/>
</dbReference>
<evidence type="ECO:0000256" key="5">
    <source>
        <dbReference type="ARBA" id="ARBA00022777"/>
    </source>
</evidence>
<evidence type="ECO:0000256" key="2">
    <source>
        <dbReference type="ARBA" id="ARBA00022527"/>
    </source>
</evidence>
<evidence type="ECO:0000256" key="6">
    <source>
        <dbReference type="ARBA" id="ARBA00022840"/>
    </source>
</evidence>
<dbReference type="InterPro" id="IPR000719">
    <property type="entry name" value="Prot_kinase_dom"/>
</dbReference>
<comment type="catalytic activity">
    <reaction evidence="7">
        <text>L-threonyl-[protein] + ATP = O-phospho-L-threonyl-[protein] + ADP + H(+)</text>
        <dbReference type="Rhea" id="RHEA:46608"/>
        <dbReference type="Rhea" id="RHEA-COMP:11060"/>
        <dbReference type="Rhea" id="RHEA-COMP:11605"/>
        <dbReference type="ChEBI" id="CHEBI:15378"/>
        <dbReference type="ChEBI" id="CHEBI:30013"/>
        <dbReference type="ChEBI" id="CHEBI:30616"/>
        <dbReference type="ChEBI" id="CHEBI:61977"/>
        <dbReference type="ChEBI" id="CHEBI:456216"/>
        <dbReference type="EC" id="2.7.11.1"/>
    </reaction>
</comment>
<dbReference type="EMBL" id="GBEZ01002732">
    <property type="protein sequence ID" value="JAC82348.1"/>
    <property type="molecule type" value="Transcribed_RNA"/>
</dbReference>